<feature type="modified residue" description="4-aspartylphosphate" evidence="6">
    <location>
        <position position="51"/>
    </location>
</feature>
<accession>A0A7M3V9D7</accession>
<protein>
    <submittedName>
        <fullName evidence="10">Response regulator transcription factor</fullName>
    </submittedName>
</protein>
<dbReference type="SMART" id="SM00448">
    <property type="entry name" value="REC"/>
    <property type="match status" value="1"/>
</dbReference>
<keyword evidence="11" id="KW-1185">Reference proteome</keyword>
<reference evidence="10 11" key="1">
    <citation type="submission" date="2019-06" db="EMBL/GenBank/DDBJ databases">
        <title>Sulfurimonas gotlandica sp. nov., a chemoautotrophic and psychrotolerant epsilonproteobacterium isolated from a pelagic redoxcline, and an emended description of the genus Sulfurimonas.</title>
        <authorList>
            <person name="Wang S."/>
            <person name="Jiang L."/>
            <person name="Shao Z."/>
        </authorList>
    </citation>
    <scope>NUCLEOTIDE SEQUENCE [LARGE SCALE GENOMIC DNA]</scope>
    <source>
        <strain evidence="10 11">B2</strain>
    </source>
</reference>
<dbReference type="GO" id="GO:0032993">
    <property type="term" value="C:protein-DNA complex"/>
    <property type="evidence" value="ECO:0007669"/>
    <property type="project" value="TreeGrafter"/>
</dbReference>
<gene>
    <name evidence="10" type="ORF">FJR03_00880</name>
</gene>
<evidence type="ECO:0000256" key="1">
    <source>
        <dbReference type="ARBA" id="ARBA00022553"/>
    </source>
</evidence>
<dbReference type="Gene3D" id="1.10.10.10">
    <property type="entry name" value="Winged helix-like DNA-binding domain superfamily/Winged helix DNA-binding domain"/>
    <property type="match status" value="1"/>
</dbReference>
<evidence type="ECO:0000259" key="9">
    <source>
        <dbReference type="PROSITE" id="PS51755"/>
    </source>
</evidence>
<feature type="DNA-binding region" description="OmpR/PhoB-type" evidence="7">
    <location>
        <begin position="128"/>
        <end position="222"/>
    </location>
</feature>
<dbReference type="Gene3D" id="3.40.50.2300">
    <property type="match status" value="1"/>
</dbReference>
<dbReference type="EMBL" id="CP041165">
    <property type="protein sequence ID" value="QOP40370.1"/>
    <property type="molecule type" value="Genomic_DNA"/>
</dbReference>
<evidence type="ECO:0000259" key="8">
    <source>
        <dbReference type="PROSITE" id="PS50110"/>
    </source>
</evidence>
<evidence type="ECO:0000256" key="5">
    <source>
        <dbReference type="ARBA" id="ARBA00023163"/>
    </source>
</evidence>
<dbReference type="InterPro" id="IPR036388">
    <property type="entry name" value="WH-like_DNA-bd_sf"/>
</dbReference>
<dbReference type="Pfam" id="PF00486">
    <property type="entry name" value="Trans_reg_C"/>
    <property type="match status" value="1"/>
</dbReference>
<dbReference type="PROSITE" id="PS50110">
    <property type="entry name" value="RESPONSE_REGULATORY"/>
    <property type="match status" value="1"/>
</dbReference>
<name>A0A7M3V9D7_9BACT</name>
<keyword evidence="4 7" id="KW-0238">DNA-binding</keyword>
<evidence type="ECO:0000313" key="10">
    <source>
        <dbReference type="EMBL" id="QOP40370.1"/>
    </source>
</evidence>
<keyword evidence="2" id="KW-0902">Two-component regulatory system</keyword>
<dbReference type="GO" id="GO:0005829">
    <property type="term" value="C:cytosol"/>
    <property type="evidence" value="ECO:0007669"/>
    <property type="project" value="TreeGrafter"/>
</dbReference>
<dbReference type="KEGG" id="smax:FJR03_00880"/>
<dbReference type="Proteomes" id="UP000593910">
    <property type="component" value="Chromosome"/>
</dbReference>
<dbReference type="InterPro" id="IPR001867">
    <property type="entry name" value="OmpR/PhoB-type_DNA-bd"/>
</dbReference>
<evidence type="ECO:0000256" key="2">
    <source>
        <dbReference type="ARBA" id="ARBA00023012"/>
    </source>
</evidence>
<sequence length="226" mass="26298">MKILLLEDEYMLSRSIRTYLLNKGYFVDHFDNGIDVMEAVKSQEYDFYVLDINTPLMSGLECLKEISQLHPNTPKIIISAYHDIDSITEAFDLGCSDYLKKPFNLKELELRIDRLTSQVLAKKEVEQSAVVKLSKDYTFDTQTNLLYYKSEVQKFTKREYALLVLFISNRGQIIPDESIRSFIWDGENVENSTIRSLVNRLRSKLHVDIIENVRGFGYIMKKGDDV</sequence>
<evidence type="ECO:0000256" key="3">
    <source>
        <dbReference type="ARBA" id="ARBA00023015"/>
    </source>
</evidence>
<dbReference type="SMART" id="SM00862">
    <property type="entry name" value="Trans_reg_C"/>
    <property type="match status" value="1"/>
</dbReference>
<dbReference type="InterPro" id="IPR039420">
    <property type="entry name" value="WalR-like"/>
</dbReference>
<dbReference type="PROSITE" id="PS51755">
    <property type="entry name" value="OMPR_PHOB"/>
    <property type="match status" value="1"/>
</dbReference>
<keyword evidence="3" id="KW-0805">Transcription regulation</keyword>
<organism evidence="10 11">
    <name type="scientific">Sulfurimonas marina</name>
    <dbReference type="NCBI Taxonomy" id="2590551"/>
    <lineage>
        <taxon>Bacteria</taxon>
        <taxon>Pseudomonadati</taxon>
        <taxon>Campylobacterota</taxon>
        <taxon>Epsilonproteobacteria</taxon>
        <taxon>Campylobacterales</taxon>
        <taxon>Sulfurimonadaceae</taxon>
        <taxon>Sulfurimonas</taxon>
    </lineage>
</organism>
<keyword evidence="5" id="KW-0804">Transcription</keyword>
<dbReference type="GO" id="GO:0006355">
    <property type="term" value="P:regulation of DNA-templated transcription"/>
    <property type="evidence" value="ECO:0007669"/>
    <property type="project" value="InterPro"/>
</dbReference>
<dbReference type="GO" id="GO:0000156">
    <property type="term" value="F:phosphorelay response regulator activity"/>
    <property type="evidence" value="ECO:0007669"/>
    <property type="project" value="TreeGrafter"/>
</dbReference>
<evidence type="ECO:0000313" key="11">
    <source>
        <dbReference type="Proteomes" id="UP000593910"/>
    </source>
</evidence>
<evidence type="ECO:0000256" key="7">
    <source>
        <dbReference type="PROSITE-ProRule" id="PRU01091"/>
    </source>
</evidence>
<proteinExistence type="predicted"/>
<dbReference type="PANTHER" id="PTHR48111">
    <property type="entry name" value="REGULATOR OF RPOS"/>
    <property type="match status" value="1"/>
</dbReference>
<dbReference type="InterPro" id="IPR001789">
    <property type="entry name" value="Sig_transdc_resp-reg_receiver"/>
</dbReference>
<dbReference type="InterPro" id="IPR011006">
    <property type="entry name" value="CheY-like_superfamily"/>
</dbReference>
<evidence type="ECO:0000256" key="6">
    <source>
        <dbReference type="PROSITE-ProRule" id="PRU00169"/>
    </source>
</evidence>
<feature type="domain" description="OmpR/PhoB-type" evidence="9">
    <location>
        <begin position="128"/>
        <end position="222"/>
    </location>
</feature>
<dbReference type="PANTHER" id="PTHR48111:SF22">
    <property type="entry name" value="REGULATOR OF RPOS"/>
    <property type="match status" value="1"/>
</dbReference>
<dbReference type="SUPFAM" id="SSF52172">
    <property type="entry name" value="CheY-like"/>
    <property type="match status" value="1"/>
</dbReference>
<feature type="domain" description="Response regulatory" evidence="8">
    <location>
        <begin position="2"/>
        <end position="116"/>
    </location>
</feature>
<dbReference type="RefSeq" id="WP_193113798.1">
    <property type="nucleotide sequence ID" value="NZ_CP041165.1"/>
</dbReference>
<dbReference type="AlphaFoldDB" id="A0A7M3V9D7"/>
<evidence type="ECO:0000256" key="4">
    <source>
        <dbReference type="ARBA" id="ARBA00023125"/>
    </source>
</evidence>
<dbReference type="Pfam" id="PF00072">
    <property type="entry name" value="Response_reg"/>
    <property type="match status" value="1"/>
</dbReference>
<keyword evidence="1 6" id="KW-0597">Phosphoprotein</keyword>
<dbReference type="CDD" id="cd00383">
    <property type="entry name" value="trans_reg_C"/>
    <property type="match status" value="1"/>
</dbReference>
<dbReference type="GO" id="GO:0000976">
    <property type="term" value="F:transcription cis-regulatory region binding"/>
    <property type="evidence" value="ECO:0007669"/>
    <property type="project" value="TreeGrafter"/>
</dbReference>